<dbReference type="Proteomes" id="UP000663020">
    <property type="component" value="Segment"/>
</dbReference>
<keyword evidence="2" id="KW-1185">Reference proteome</keyword>
<proteinExistence type="predicted"/>
<evidence type="ECO:0000313" key="1">
    <source>
        <dbReference type="EMBL" id="QOC54402.1"/>
    </source>
</evidence>
<dbReference type="EMBL" id="MT682390">
    <property type="protein sequence ID" value="QOC54402.1"/>
    <property type="molecule type" value="Genomic_DNA"/>
</dbReference>
<reference evidence="1 2" key="1">
    <citation type="journal article" date="2020" name="bioRxiv">
        <title>Dynamics of infection in a novel group of promiscuous phages and hosts of multiple bacterial genera retrieved from river communities.</title>
        <authorList>
            <person name="Cazares D."/>
            <person name="Cazares A."/>
            <person name="Figueroa W."/>
            <person name="Guarneros G."/>
            <person name="Edwards R.A."/>
            <person name="Vinuesa P."/>
        </authorList>
    </citation>
    <scope>NUCLEOTIDE SEQUENCE [LARGE SCALE GENOMIC DNA]</scope>
</reference>
<evidence type="ECO:0000313" key="2">
    <source>
        <dbReference type="Proteomes" id="UP000663020"/>
    </source>
</evidence>
<sequence>MSLTVAQMKRSPIKYTEQLGIANQIRGAVIALLGVRPNGVRFAGGAARDMLDGVLPKDYDLIIPRKAFVRSTYDGEMEHAEAFDYMEDLMRSLRIPFQDCEVAVYQAYAQSNGDFDERLLCAGYIRWKGVQVDILMSTYDTLLDAITYFDSDINQAFIDANHVYHVDVGSYKMLREARGECRYQKLLAVAQRRGTHLNRYEPTEI</sequence>
<accession>A0A866D2X6</accession>
<organism evidence="1 2">
    <name type="scientific">Aeromonas phage Atoyac15</name>
    <dbReference type="NCBI Taxonomy" id="2767551"/>
    <lineage>
        <taxon>Viruses</taxon>
        <taxon>Duplodnaviria</taxon>
        <taxon>Heunggongvirae</taxon>
        <taxon>Uroviricota</taxon>
        <taxon>Caudoviricetes</taxon>
        <taxon>Autographivirales</taxon>
        <taxon>Autonotataviridae</taxon>
        <taxon>Melnykvirinae</taxon>
        <taxon>Atoyacvirus</taxon>
        <taxon>Atoyacvirus atoyac15</taxon>
    </lineage>
</organism>
<name>A0A866D2X6_9CAUD</name>
<protein>
    <submittedName>
        <fullName evidence="1">PolyA polymerase</fullName>
    </submittedName>
</protein>
<gene>
    <name evidence="1" type="ORF">Atoyac15_38</name>
</gene>